<sequence length="753" mass="80611">GQVGNTGIRTRNSTLDTEGGAQLPTLMRSTKGASKARRDHINAEIRNMRGLLPIPAEDRERLSYLHSMSAICTFVRKSLFFSGTSPDASPLRVPSESRAAPELSSPLPLFLQALPGFMVVASREGRLLYVSENVSDFLGFSMVDVLQGDTFYDMVDGADVELVKSNLEMDGAPSTERSFVCRMHTSKAFRLRHGSSPRPAPERAFVALCTPTADRRHDGARRGSAEPFGTLHRADMSFGRAPHSVLFLLGYSPQEMTGRSWYSMVHPEDLHHGASRHRSLLDAGEGALVEMVLRLQRKDLTWVWLYVRATKDSGKQEVSCMNYVIGETEAMFLRRRVHADDRGASTALLSQVPRLGVHGDAASGPLKRQGGAGGVSEEPRAERTCDSGSGSTYTAYADRACGAGQRVAPMSSAVLPATPPYSPASSRCPLTPEDGGSRFLLDARSYAETLLSPAESSDPFLLSHGTLPDPGFGFPDFTAPPFQSPGSRPSPSYELSAYPAASRLVPGCLQVPDAPGPPTPDPSPTGEGHFQYSERERTEISILARQISSLASSFDMLRSAELPLGPAAGHAKATPGGDLVPPCVWPQPASHPFRPELVPDEGLVDGVLRDAGSAPGRDAPDGLSPNPSALDDAPRVLDAAEGHSVSFLFALLEDVSLEQLLGAQPAPDSAPRTGRPRDSSELHQLGHYLHGSLRQGERAVPPGGCRFLPRARQSSVRKESCPDPVRLAGSVNADAGVSCPLVLSDELVEEPAC</sequence>
<evidence type="ECO:0000256" key="3">
    <source>
        <dbReference type="ARBA" id="ARBA00023125"/>
    </source>
</evidence>
<feature type="compositionally biased region" description="Polar residues" evidence="6">
    <location>
        <begin position="1"/>
        <end position="16"/>
    </location>
</feature>
<evidence type="ECO:0000313" key="9">
    <source>
        <dbReference type="Proteomes" id="UP000694397"/>
    </source>
</evidence>
<gene>
    <name evidence="8" type="primary">npas4l</name>
</gene>
<keyword evidence="9" id="KW-1185">Reference proteome</keyword>
<dbReference type="CDD" id="cd19697">
    <property type="entry name" value="bHLH-PAS_NPAS4_PASD10"/>
    <property type="match status" value="1"/>
</dbReference>
<dbReference type="OrthoDB" id="9978016at2759"/>
<accession>A0A8C9T1L3</accession>
<proteinExistence type="predicted"/>
<feature type="region of interest" description="Disordered" evidence="6">
    <location>
        <begin position="608"/>
        <end position="633"/>
    </location>
</feature>
<dbReference type="PROSITE" id="PS50112">
    <property type="entry name" value="PAS"/>
    <property type="match status" value="2"/>
</dbReference>
<feature type="compositionally biased region" description="Pro residues" evidence="6">
    <location>
        <begin position="514"/>
        <end position="523"/>
    </location>
</feature>
<dbReference type="AlphaFoldDB" id="A0A8C9T1L3"/>
<feature type="domain" description="PAS" evidence="7">
    <location>
        <begin position="248"/>
        <end position="284"/>
    </location>
</feature>
<organism evidence="8 9">
    <name type="scientific">Scleropages formosus</name>
    <name type="common">Asian bonytongue</name>
    <name type="synonym">Osteoglossum formosum</name>
    <dbReference type="NCBI Taxonomy" id="113540"/>
    <lineage>
        <taxon>Eukaryota</taxon>
        <taxon>Metazoa</taxon>
        <taxon>Chordata</taxon>
        <taxon>Craniata</taxon>
        <taxon>Vertebrata</taxon>
        <taxon>Euteleostomi</taxon>
        <taxon>Actinopterygii</taxon>
        <taxon>Neopterygii</taxon>
        <taxon>Teleostei</taxon>
        <taxon>Osteoglossocephala</taxon>
        <taxon>Osteoglossomorpha</taxon>
        <taxon>Osteoglossiformes</taxon>
        <taxon>Osteoglossidae</taxon>
        <taxon>Scleropages</taxon>
    </lineage>
</organism>
<feature type="region of interest" description="Disordered" evidence="6">
    <location>
        <begin position="359"/>
        <end position="390"/>
    </location>
</feature>
<keyword evidence="2" id="KW-0805">Transcription regulation</keyword>
<dbReference type="InterPro" id="IPR056192">
    <property type="entry name" value="bHLH_NPAS4"/>
</dbReference>
<dbReference type="Pfam" id="PF23183">
    <property type="entry name" value="bHLH_NPAS4"/>
    <property type="match status" value="1"/>
</dbReference>
<feature type="domain" description="PAS" evidence="7">
    <location>
        <begin position="103"/>
        <end position="168"/>
    </location>
</feature>
<evidence type="ECO:0000256" key="2">
    <source>
        <dbReference type="ARBA" id="ARBA00023015"/>
    </source>
</evidence>
<evidence type="ECO:0000313" key="8">
    <source>
        <dbReference type="Ensembl" id="ENSSFOP00015043753.1"/>
    </source>
</evidence>
<evidence type="ECO:0000259" key="7">
    <source>
        <dbReference type="PROSITE" id="PS50112"/>
    </source>
</evidence>
<evidence type="ECO:0000256" key="4">
    <source>
        <dbReference type="ARBA" id="ARBA00023163"/>
    </source>
</evidence>
<dbReference type="GO" id="GO:0005634">
    <property type="term" value="C:nucleus"/>
    <property type="evidence" value="ECO:0007669"/>
    <property type="project" value="UniProtKB-SubCell"/>
</dbReference>
<comment type="subcellular location">
    <subcellularLocation>
        <location evidence="1">Nucleus</location>
    </subcellularLocation>
</comment>
<evidence type="ECO:0000256" key="6">
    <source>
        <dbReference type="SAM" id="MobiDB-lite"/>
    </source>
</evidence>
<evidence type="ECO:0000256" key="5">
    <source>
        <dbReference type="ARBA" id="ARBA00023242"/>
    </source>
</evidence>
<evidence type="ECO:0000256" key="1">
    <source>
        <dbReference type="ARBA" id="ARBA00004123"/>
    </source>
</evidence>
<dbReference type="NCBIfam" id="TIGR00229">
    <property type="entry name" value="sensory_box"/>
    <property type="match status" value="1"/>
</dbReference>
<dbReference type="InterPro" id="IPR035965">
    <property type="entry name" value="PAS-like_dom_sf"/>
</dbReference>
<dbReference type="PANTHER" id="PTHR23043:SF37">
    <property type="entry name" value="NPAS4 PROTEIN"/>
    <property type="match status" value="1"/>
</dbReference>
<name>A0A8C9T1L3_SCLFO</name>
<reference evidence="8 9" key="1">
    <citation type="submission" date="2019-04" db="EMBL/GenBank/DDBJ databases">
        <authorList>
            <consortium name="Wellcome Sanger Institute Data Sharing"/>
        </authorList>
    </citation>
    <scope>NUCLEOTIDE SEQUENCE [LARGE SCALE GENOMIC DNA]</scope>
</reference>
<keyword evidence="4" id="KW-0804">Transcription</keyword>
<dbReference type="SUPFAM" id="SSF55785">
    <property type="entry name" value="PYP-like sensor domain (PAS domain)"/>
    <property type="match status" value="2"/>
</dbReference>
<dbReference type="Proteomes" id="UP000694397">
    <property type="component" value="Chromosome 4"/>
</dbReference>
<dbReference type="GO" id="GO:0000981">
    <property type="term" value="F:DNA-binding transcription factor activity, RNA polymerase II-specific"/>
    <property type="evidence" value="ECO:0007669"/>
    <property type="project" value="TreeGrafter"/>
</dbReference>
<dbReference type="GeneTree" id="ENSGT00530000064165"/>
<dbReference type="Gene3D" id="3.30.450.20">
    <property type="entry name" value="PAS domain"/>
    <property type="match status" value="2"/>
</dbReference>
<keyword evidence="5" id="KW-0539">Nucleus</keyword>
<dbReference type="InterPro" id="IPR013655">
    <property type="entry name" value="PAS_fold_3"/>
</dbReference>
<protein>
    <submittedName>
        <fullName evidence="8">Neuronal PAS domain protein 4 like</fullName>
    </submittedName>
</protein>
<dbReference type="SMART" id="SM00091">
    <property type="entry name" value="PAS"/>
    <property type="match status" value="2"/>
</dbReference>
<feature type="region of interest" description="Disordered" evidence="6">
    <location>
        <begin position="1"/>
        <end position="37"/>
    </location>
</feature>
<feature type="region of interest" description="Disordered" evidence="6">
    <location>
        <begin position="509"/>
        <end position="531"/>
    </location>
</feature>
<dbReference type="CDD" id="cd00130">
    <property type="entry name" value="PAS"/>
    <property type="match status" value="2"/>
</dbReference>
<dbReference type="Ensembl" id="ENSSFOT00015076505.1">
    <property type="protein sequence ID" value="ENSSFOP00015043753.1"/>
    <property type="gene ID" value="ENSSFOG00015031579.1"/>
</dbReference>
<dbReference type="PANTHER" id="PTHR23043">
    <property type="entry name" value="HYPOXIA-INDUCIBLE FACTOR 1 ALPHA"/>
    <property type="match status" value="1"/>
</dbReference>
<dbReference type="InterPro" id="IPR000014">
    <property type="entry name" value="PAS"/>
</dbReference>
<reference evidence="8" key="2">
    <citation type="submission" date="2025-08" db="UniProtKB">
        <authorList>
            <consortium name="Ensembl"/>
        </authorList>
    </citation>
    <scope>IDENTIFICATION</scope>
</reference>
<keyword evidence="3" id="KW-0238">DNA-binding</keyword>
<dbReference type="GO" id="GO:0000977">
    <property type="term" value="F:RNA polymerase II transcription regulatory region sequence-specific DNA binding"/>
    <property type="evidence" value="ECO:0007669"/>
    <property type="project" value="TreeGrafter"/>
</dbReference>
<reference evidence="8" key="3">
    <citation type="submission" date="2025-09" db="UniProtKB">
        <authorList>
            <consortium name="Ensembl"/>
        </authorList>
    </citation>
    <scope>IDENTIFICATION</scope>
</reference>
<dbReference type="Pfam" id="PF08447">
    <property type="entry name" value="PAS_3"/>
    <property type="match status" value="1"/>
</dbReference>
<feature type="region of interest" description="Disordered" evidence="6">
    <location>
        <begin position="472"/>
        <end position="494"/>
    </location>
</feature>